<evidence type="ECO:0000256" key="5">
    <source>
        <dbReference type="ARBA" id="ARBA00022622"/>
    </source>
</evidence>
<keyword evidence="10 19" id="KW-0378">Hydrolase</keyword>
<accession>A0A9N9WNK9</accession>
<evidence type="ECO:0000259" key="22">
    <source>
        <dbReference type="Pfam" id="PF11838"/>
    </source>
</evidence>
<dbReference type="Gene3D" id="2.60.40.1730">
    <property type="entry name" value="tricorn interacting facor f3 domain"/>
    <property type="match status" value="1"/>
</dbReference>
<reference evidence="24" key="1">
    <citation type="submission" date="2022-01" db="EMBL/GenBank/DDBJ databases">
        <authorList>
            <person name="King R."/>
        </authorList>
    </citation>
    <scope>NUCLEOTIDE SEQUENCE</scope>
</reference>
<keyword evidence="8 18" id="KW-0479">Metal-binding</keyword>
<comment type="subcellular location">
    <subcellularLocation>
        <location evidence="2">Cell membrane</location>
        <topology evidence="2">Lipid-anchor</topology>
        <topology evidence="2">GPI-anchor</topology>
    </subcellularLocation>
    <subcellularLocation>
        <location evidence="1">Membrane</location>
        <topology evidence="1">Single-pass type II membrane protein</topology>
    </subcellularLocation>
</comment>
<dbReference type="GO" id="GO:0005886">
    <property type="term" value="C:plasma membrane"/>
    <property type="evidence" value="ECO:0007669"/>
    <property type="project" value="UniProtKB-SubCell"/>
</dbReference>
<dbReference type="InterPro" id="IPR034016">
    <property type="entry name" value="M1_APN-typ"/>
</dbReference>
<evidence type="ECO:0000256" key="3">
    <source>
        <dbReference type="ARBA" id="ARBA00010136"/>
    </source>
</evidence>
<dbReference type="InterPro" id="IPR001930">
    <property type="entry name" value="Peptidase_M1"/>
</dbReference>
<dbReference type="Pfam" id="PF11838">
    <property type="entry name" value="ERAP1_C"/>
    <property type="match status" value="1"/>
</dbReference>
<evidence type="ECO:0000256" key="4">
    <source>
        <dbReference type="ARBA" id="ARBA00022475"/>
    </source>
</evidence>
<evidence type="ECO:0000256" key="20">
    <source>
        <dbReference type="SAM" id="SignalP"/>
    </source>
</evidence>
<keyword evidence="7" id="KW-0812">Transmembrane</keyword>
<keyword evidence="14 19" id="KW-0482">Metalloprotease</keyword>
<feature type="binding site" evidence="18">
    <location>
        <position position="354"/>
    </location>
    <ligand>
        <name>Zn(2+)</name>
        <dbReference type="ChEBI" id="CHEBI:29105"/>
        <note>catalytic</note>
    </ligand>
</feature>
<dbReference type="GO" id="GO:0005737">
    <property type="term" value="C:cytoplasm"/>
    <property type="evidence" value="ECO:0007669"/>
    <property type="project" value="TreeGrafter"/>
</dbReference>
<feature type="binding site" evidence="18">
    <location>
        <position position="350"/>
    </location>
    <ligand>
        <name>Zn(2+)</name>
        <dbReference type="ChEBI" id="CHEBI:29105"/>
        <note>catalytic</note>
    </ligand>
</feature>
<organism evidence="24 25">
    <name type="scientific">Chironomus riparius</name>
    <dbReference type="NCBI Taxonomy" id="315576"/>
    <lineage>
        <taxon>Eukaryota</taxon>
        <taxon>Metazoa</taxon>
        <taxon>Ecdysozoa</taxon>
        <taxon>Arthropoda</taxon>
        <taxon>Hexapoda</taxon>
        <taxon>Insecta</taxon>
        <taxon>Pterygota</taxon>
        <taxon>Neoptera</taxon>
        <taxon>Endopterygota</taxon>
        <taxon>Diptera</taxon>
        <taxon>Nematocera</taxon>
        <taxon>Chironomoidea</taxon>
        <taxon>Chironomidae</taxon>
        <taxon>Chironominae</taxon>
        <taxon>Chironomus</taxon>
    </lineage>
</organism>
<keyword evidence="4" id="KW-1003">Cell membrane</keyword>
<evidence type="ECO:0000256" key="18">
    <source>
        <dbReference type="PIRSR" id="PIRSR634016-3"/>
    </source>
</evidence>
<sequence>MSMVREVCLIVVLIFITSEASKLSNKQNELLSQRTKRSDQSLNYRLPNNSLPISYDLWIMTDIHKSDLKFNGRVKIRIKIIEESETITIHSRDIIITKVDLYDKEGNLNKSSLEFKNSAMEDFLVIMLPSFLNVDDEIMLDIDYHGNMTNNETSGLYATSYQDEANEKVWMAATHFLPISARKAFPCYDEPQIRVPIKLQIQHDKSYHALSNMPVSSNQFGISNVTTTFFETPPIPTYLLAFVVSDLDFIANKNGQIEQKIYGEPLKIRNGTAKFALKTVDEVLNKFIEVLPISLELMKLDHVGIPLFSGGIEHYGLITYEESFLLLDENGFNEEVLQYFKPQIIGAIAHCIAHQYFGSIVSNAWWQYLWLNEGITIFFQYHISNLLYPEYEYMNLFQDLIVQPLYSIDVGLKDAINDFVETPTEIDQKFNSFVVEKSAVIIRMFYEALSPSTFTKGLTIFLNDMRFKAANSLDLHKALQKAYDDDKPNNNLNISKLMSSWEEQPGYPVISIRKSGNDVIITQKRFPDEKVNDFYAIPLTFATKTNPNFDEKTAKVWMTSEVIKLNEILSTLDEWIIFNIQLVGYYRVDYSRELWDVIIKGYKANFQIIHHVNRKVLHEEIYLGWSILKTKTASDCLEFMSVLEYETSGVIWRTASYYLEQLHKFLLFSDVYENFQTKMHEILKPHIKILKASKSVDTEFPVEIKRWSMISQHPEFLELQLSQLLIYMQTNLTSDKPDLCSALSIANETIYRHYINEVINFEFLIDMEVIGGLGCSFNRTLLEEMFTTFLNPINEVEPIYVTNIMEVTVESSVVGLETVMDLISDKWWEISNLQPEYINTIVTKTHQLINSPKHLEKFKTLTSKLVQNRAILPALVASQLKTIGEKLEDEEWKNIKEWFGVEEEQTSSSSTITSTSQIEDTTLDAVSLSTSIRIIAICISLCFLLKQKFT</sequence>
<comment type="cofactor">
    <cofactor evidence="18 19">
        <name>Zn(2+)</name>
        <dbReference type="ChEBI" id="CHEBI:29105"/>
    </cofactor>
    <text evidence="18 19">Binds 1 zinc ion per subunit.</text>
</comment>
<dbReference type="Pfam" id="PF01433">
    <property type="entry name" value="Peptidase_M1"/>
    <property type="match status" value="1"/>
</dbReference>
<keyword evidence="17" id="KW-0449">Lipoprotein</keyword>
<dbReference type="PANTHER" id="PTHR11533:SF290">
    <property type="entry name" value="AMINOPEPTIDASE"/>
    <property type="match status" value="1"/>
</dbReference>
<feature type="signal peptide" evidence="20">
    <location>
        <begin position="1"/>
        <end position="20"/>
    </location>
</feature>
<evidence type="ECO:0000256" key="7">
    <source>
        <dbReference type="ARBA" id="ARBA00022692"/>
    </source>
</evidence>
<evidence type="ECO:0000259" key="21">
    <source>
        <dbReference type="Pfam" id="PF01433"/>
    </source>
</evidence>
<dbReference type="AlphaFoldDB" id="A0A9N9WNK9"/>
<keyword evidence="5" id="KW-0336">GPI-anchor</keyword>
<dbReference type="GO" id="GO:0008270">
    <property type="term" value="F:zinc ion binding"/>
    <property type="evidence" value="ECO:0007669"/>
    <property type="project" value="UniProtKB-UniRule"/>
</dbReference>
<evidence type="ECO:0000256" key="17">
    <source>
        <dbReference type="ARBA" id="ARBA00023288"/>
    </source>
</evidence>
<dbReference type="InterPro" id="IPR042097">
    <property type="entry name" value="Aminopeptidase_N-like_N_sf"/>
</dbReference>
<dbReference type="Proteomes" id="UP001153620">
    <property type="component" value="Chromosome 2"/>
</dbReference>
<evidence type="ECO:0000313" key="24">
    <source>
        <dbReference type="EMBL" id="CAG9802728.1"/>
    </source>
</evidence>
<feature type="domain" description="ERAP1-like C-terminal" evidence="22">
    <location>
        <begin position="575"/>
        <end position="864"/>
    </location>
</feature>
<protein>
    <recommendedName>
        <fullName evidence="19">Aminopeptidase</fullName>
        <ecNumber evidence="19">3.4.11.-</ecNumber>
    </recommendedName>
</protein>
<dbReference type="GO" id="GO:0042277">
    <property type="term" value="F:peptide binding"/>
    <property type="evidence" value="ECO:0007669"/>
    <property type="project" value="TreeGrafter"/>
</dbReference>
<dbReference type="PRINTS" id="PR00756">
    <property type="entry name" value="ALADIPTASE"/>
</dbReference>
<keyword evidence="12" id="KW-0735">Signal-anchor</keyword>
<keyword evidence="11 18" id="KW-0862">Zinc</keyword>
<dbReference type="GO" id="GO:0043171">
    <property type="term" value="P:peptide catabolic process"/>
    <property type="evidence" value="ECO:0007669"/>
    <property type="project" value="TreeGrafter"/>
</dbReference>
<evidence type="ECO:0000256" key="15">
    <source>
        <dbReference type="ARBA" id="ARBA00023136"/>
    </source>
</evidence>
<gene>
    <name evidence="24" type="ORF">CHIRRI_LOCUS5633</name>
</gene>
<evidence type="ECO:0000256" key="1">
    <source>
        <dbReference type="ARBA" id="ARBA00004606"/>
    </source>
</evidence>
<feature type="binding site" evidence="18">
    <location>
        <position position="373"/>
    </location>
    <ligand>
        <name>Zn(2+)</name>
        <dbReference type="ChEBI" id="CHEBI:29105"/>
        <note>catalytic</note>
    </ligand>
</feature>
<evidence type="ECO:0000256" key="11">
    <source>
        <dbReference type="ARBA" id="ARBA00022833"/>
    </source>
</evidence>
<dbReference type="Pfam" id="PF17900">
    <property type="entry name" value="Peptidase_M1_N"/>
    <property type="match status" value="1"/>
</dbReference>
<feature type="domain" description="Aminopeptidase N-like N-terminal" evidence="23">
    <location>
        <begin position="52"/>
        <end position="239"/>
    </location>
</feature>
<evidence type="ECO:0000256" key="8">
    <source>
        <dbReference type="ARBA" id="ARBA00022723"/>
    </source>
</evidence>
<dbReference type="SUPFAM" id="SSF63737">
    <property type="entry name" value="Leukotriene A4 hydrolase N-terminal domain"/>
    <property type="match status" value="1"/>
</dbReference>
<dbReference type="InterPro" id="IPR027268">
    <property type="entry name" value="Peptidase_M4/M1_CTD_sf"/>
</dbReference>
<keyword evidence="25" id="KW-1185">Reference proteome</keyword>
<evidence type="ECO:0000256" key="10">
    <source>
        <dbReference type="ARBA" id="ARBA00022801"/>
    </source>
</evidence>
<evidence type="ECO:0000313" key="25">
    <source>
        <dbReference type="Proteomes" id="UP001153620"/>
    </source>
</evidence>
<dbReference type="Gene3D" id="1.25.50.20">
    <property type="match status" value="1"/>
</dbReference>
<evidence type="ECO:0000256" key="16">
    <source>
        <dbReference type="ARBA" id="ARBA00023180"/>
    </source>
</evidence>
<dbReference type="GO" id="GO:0006508">
    <property type="term" value="P:proteolysis"/>
    <property type="evidence" value="ECO:0007669"/>
    <property type="project" value="UniProtKB-KW"/>
</dbReference>
<evidence type="ECO:0000259" key="23">
    <source>
        <dbReference type="Pfam" id="PF17900"/>
    </source>
</evidence>
<feature type="chain" id="PRO_5040108160" description="Aminopeptidase" evidence="20">
    <location>
        <begin position="21"/>
        <end position="950"/>
    </location>
</feature>
<keyword evidence="9 20" id="KW-0732">Signal</keyword>
<dbReference type="FunFam" id="2.60.40.1910:FF:000008">
    <property type="entry name" value="Aminopeptidase"/>
    <property type="match status" value="1"/>
</dbReference>
<dbReference type="GO" id="GO:0070006">
    <property type="term" value="F:metalloaminopeptidase activity"/>
    <property type="evidence" value="ECO:0007669"/>
    <property type="project" value="TreeGrafter"/>
</dbReference>
<dbReference type="InterPro" id="IPR014782">
    <property type="entry name" value="Peptidase_M1_dom"/>
</dbReference>
<dbReference type="GO" id="GO:0098552">
    <property type="term" value="C:side of membrane"/>
    <property type="evidence" value="ECO:0007669"/>
    <property type="project" value="UniProtKB-KW"/>
</dbReference>
<keyword evidence="16" id="KW-0325">Glycoprotein</keyword>
<evidence type="ECO:0000256" key="6">
    <source>
        <dbReference type="ARBA" id="ARBA00022670"/>
    </source>
</evidence>
<dbReference type="InterPro" id="IPR045357">
    <property type="entry name" value="Aminopeptidase_N-like_N"/>
</dbReference>
<keyword evidence="19" id="KW-0031">Aminopeptidase</keyword>
<dbReference type="InterPro" id="IPR050344">
    <property type="entry name" value="Peptidase_M1_aminopeptidases"/>
</dbReference>
<comment type="similarity">
    <text evidence="3 19">Belongs to the peptidase M1 family.</text>
</comment>
<dbReference type="SUPFAM" id="SSF55486">
    <property type="entry name" value="Metalloproteases ('zincins'), catalytic domain"/>
    <property type="match status" value="1"/>
</dbReference>
<dbReference type="Gene3D" id="2.60.40.1910">
    <property type="match status" value="1"/>
</dbReference>
<keyword evidence="13" id="KW-1133">Transmembrane helix</keyword>
<dbReference type="EC" id="3.4.11.-" evidence="19"/>
<dbReference type="EMBL" id="OU895878">
    <property type="protein sequence ID" value="CAG9802728.1"/>
    <property type="molecule type" value="Genomic_DNA"/>
</dbReference>
<evidence type="ECO:0000256" key="19">
    <source>
        <dbReference type="RuleBase" id="RU364040"/>
    </source>
</evidence>
<keyword evidence="6 19" id="KW-0645">Protease</keyword>
<dbReference type="FunFam" id="2.60.40.1730:FF:000001">
    <property type="entry name" value="Leucyl-cystinyl aminopeptidase"/>
    <property type="match status" value="1"/>
</dbReference>
<evidence type="ECO:0000256" key="13">
    <source>
        <dbReference type="ARBA" id="ARBA00022989"/>
    </source>
</evidence>
<evidence type="ECO:0000256" key="2">
    <source>
        <dbReference type="ARBA" id="ARBA00004609"/>
    </source>
</evidence>
<dbReference type="InterPro" id="IPR024571">
    <property type="entry name" value="ERAP1-like_C_dom"/>
</dbReference>
<name>A0A9N9WNK9_9DIPT</name>
<evidence type="ECO:0000256" key="14">
    <source>
        <dbReference type="ARBA" id="ARBA00023049"/>
    </source>
</evidence>
<keyword evidence="15" id="KW-0472">Membrane</keyword>
<dbReference type="PANTHER" id="PTHR11533">
    <property type="entry name" value="PROTEASE M1 ZINC METALLOPROTEASE"/>
    <property type="match status" value="1"/>
</dbReference>
<dbReference type="Gene3D" id="1.10.390.10">
    <property type="entry name" value="Neutral Protease Domain 2"/>
    <property type="match status" value="1"/>
</dbReference>
<dbReference type="CDD" id="cd09601">
    <property type="entry name" value="M1_APN-Q_like"/>
    <property type="match status" value="1"/>
</dbReference>
<dbReference type="GO" id="GO:0005615">
    <property type="term" value="C:extracellular space"/>
    <property type="evidence" value="ECO:0007669"/>
    <property type="project" value="TreeGrafter"/>
</dbReference>
<proteinExistence type="inferred from homology"/>
<reference evidence="24" key="2">
    <citation type="submission" date="2022-10" db="EMBL/GenBank/DDBJ databases">
        <authorList>
            <consortium name="ENA_rothamsted_submissions"/>
            <consortium name="culmorum"/>
            <person name="King R."/>
        </authorList>
    </citation>
    <scope>NUCLEOTIDE SEQUENCE</scope>
</reference>
<feature type="domain" description="Peptidase M1 membrane alanine aminopeptidase" evidence="21">
    <location>
        <begin position="275"/>
        <end position="501"/>
    </location>
</feature>
<evidence type="ECO:0000256" key="9">
    <source>
        <dbReference type="ARBA" id="ARBA00022729"/>
    </source>
</evidence>
<dbReference type="OrthoDB" id="79562at2759"/>
<evidence type="ECO:0000256" key="12">
    <source>
        <dbReference type="ARBA" id="ARBA00022968"/>
    </source>
</evidence>